<organism evidence="16 17">
    <name type="scientific">Russula ochroleuca</name>
    <dbReference type="NCBI Taxonomy" id="152965"/>
    <lineage>
        <taxon>Eukaryota</taxon>
        <taxon>Fungi</taxon>
        <taxon>Dikarya</taxon>
        <taxon>Basidiomycota</taxon>
        <taxon>Agaricomycotina</taxon>
        <taxon>Agaricomycetes</taxon>
        <taxon>Russulales</taxon>
        <taxon>Russulaceae</taxon>
        <taxon>Russula</taxon>
    </lineage>
</organism>
<dbReference type="PANTHER" id="PTHR45919:SF1">
    <property type="entry name" value="GDP-MAN:MAN(3)GLCNAC(2)-PP-DOL ALPHA-1,2-MANNOSYLTRANSFERASE"/>
    <property type="match status" value="1"/>
</dbReference>
<evidence type="ECO:0000259" key="15">
    <source>
        <dbReference type="Pfam" id="PF15924"/>
    </source>
</evidence>
<evidence type="ECO:0000259" key="14">
    <source>
        <dbReference type="Pfam" id="PF00534"/>
    </source>
</evidence>
<evidence type="ECO:0000256" key="1">
    <source>
        <dbReference type="ARBA" id="ARBA00004389"/>
    </source>
</evidence>
<evidence type="ECO:0000256" key="8">
    <source>
        <dbReference type="ARBA" id="ARBA00022824"/>
    </source>
</evidence>
<feature type="signal peptide" evidence="13">
    <location>
        <begin position="1"/>
        <end position="26"/>
    </location>
</feature>
<keyword evidence="13" id="KW-0732">Signal</keyword>
<keyword evidence="9 12" id="KW-1133">Transmembrane helix</keyword>
<evidence type="ECO:0000256" key="12">
    <source>
        <dbReference type="RuleBase" id="RU367051"/>
    </source>
</evidence>
<comment type="catalytic activity">
    <reaction evidence="11 12">
        <text>an alpha-D-Man-(1-&gt;3)-[alpha-D-Man-(1-&gt;6)]-beta-D-Man-(1-&gt;4)-beta-D-GlcNAc-(1-&gt;4)-alpha-D-GlcNAc-diphospho-di-trans,poly-cis-dolichol + 2 GDP-alpha-D-mannose = an alpha-D-Man-(1-&gt;2)-alpha-D-Man-(1-&gt;2)-alpha-D-Man-(1-&gt;3)-[alpha-D-Man-(1-&gt;6)]-beta-D-Man-(1-&gt;4)-beta-D-GlcNAc-(1-&gt;4)-alpha-D-GlcNAc-diphospho-di-trans,poly-cis-dolichol + 2 GDP + 2 H(+)</text>
        <dbReference type="Rhea" id="RHEA:29523"/>
        <dbReference type="Rhea" id="RHEA-COMP:19515"/>
        <dbReference type="Rhea" id="RHEA-COMP:19516"/>
        <dbReference type="ChEBI" id="CHEBI:15378"/>
        <dbReference type="ChEBI" id="CHEBI:57527"/>
        <dbReference type="ChEBI" id="CHEBI:58189"/>
        <dbReference type="ChEBI" id="CHEBI:132511"/>
        <dbReference type="ChEBI" id="CHEBI:132515"/>
        <dbReference type="EC" id="2.4.1.131"/>
    </reaction>
    <physiologicalReaction direction="left-to-right" evidence="11 12">
        <dbReference type="Rhea" id="RHEA:29524"/>
    </physiologicalReaction>
</comment>
<dbReference type="AlphaFoldDB" id="A0A9P5MNQ7"/>
<comment type="pathway">
    <text evidence="2 12">Protein modification; protein glycosylation.</text>
</comment>
<feature type="domain" description="ALG11 mannosyltransferase N-terminal" evidence="15">
    <location>
        <begin position="47"/>
        <end position="253"/>
    </location>
</feature>
<keyword evidence="10 12" id="KW-0472">Membrane</keyword>
<proteinExistence type="inferred from homology"/>
<keyword evidence="7 12" id="KW-0812">Transmembrane</keyword>
<dbReference type="Pfam" id="PF00534">
    <property type="entry name" value="Glycos_transf_1"/>
    <property type="match status" value="1"/>
</dbReference>
<feature type="domain" description="Glycosyl transferase family 1" evidence="14">
    <location>
        <begin position="317"/>
        <end position="487"/>
    </location>
</feature>
<feature type="transmembrane region" description="Helical" evidence="12">
    <location>
        <begin position="161"/>
        <end position="184"/>
    </location>
</feature>
<keyword evidence="8 12" id="KW-0256">Endoplasmic reticulum</keyword>
<protein>
    <recommendedName>
        <fullName evidence="4 12">GDP-Man:Man(3)GlcNAc(2)-PP-Dol alpha-1,2-mannosyltransferase</fullName>
        <ecNumber evidence="3 12">2.4.1.131</ecNumber>
    </recommendedName>
</protein>
<evidence type="ECO:0000256" key="10">
    <source>
        <dbReference type="ARBA" id="ARBA00023136"/>
    </source>
</evidence>
<keyword evidence="6 12" id="KW-0808">Transferase</keyword>
<reference evidence="16" key="2">
    <citation type="journal article" date="2020" name="Nat. Commun.">
        <title>Large-scale genome sequencing of mycorrhizal fungi provides insights into the early evolution of symbiotic traits.</title>
        <authorList>
            <person name="Miyauchi S."/>
            <person name="Kiss E."/>
            <person name="Kuo A."/>
            <person name="Drula E."/>
            <person name="Kohler A."/>
            <person name="Sanchez-Garcia M."/>
            <person name="Morin E."/>
            <person name="Andreopoulos B."/>
            <person name="Barry K.W."/>
            <person name="Bonito G."/>
            <person name="Buee M."/>
            <person name="Carver A."/>
            <person name="Chen C."/>
            <person name="Cichocki N."/>
            <person name="Clum A."/>
            <person name="Culley D."/>
            <person name="Crous P.W."/>
            <person name="Fauchery L."/>
            <person name="Girlanda M."/>
            <person name="Hayes R.D."/>
            <person name="Keri Z."/>
            <person name="LaButti K."/>
            <person name="Lipzen A."/>
            <person name="Lombard V."/>
            <person name="Magnuson J."/>
            <person name="Maillard F."/>
            <person name="Murat C."/>
            <person name="Nolan M."/>
            <person name="Ohm R.A."/>
            <person name="Pangilinan J."/>
            <person name="Pereira M.F."/>
            <person name="Perotto S."/>
            <person name="Peter M."/>
            <person name="Pfister S."/>
            <person name="Riley R."/>
            <person name="Sitrit Y."/>
            <person name="Stielow J.B."/>
            <person name="Szollosi G."/>
            <person name="Zifcakova L."/>
            <person name="Stursova M."/>
            <person name="Spatafora J.W."/>
            <person name="Tedersoo L."/>
            <person name="Vaario L.M."/>
            <person name="Yamada A."/>
            <person name="Yan M."/>
            <person name="Wang P."/>
            <person name="Xu J."/>
            <person name="Bruns T."/>
            <person name="Baldrian P."/>
            <person name="Vilgalys R."/>
            <person name="Dunand C."/>
            <person name="Henrissat B."/>
            <person name="Grigoriev I.V."/>
            <person name="Hibbett D."/>
            <person name="Nagy L.G."/>
            <person name="Martin F.M."/>
        </authorList>
    </citation>
    <scope>NUCLEOTIDE SEQUENCE</scope>
    <source>
        <strain evidence="16">Prilba</strain>
    </source>
</reference>
<sequence>MPTGALLVILTVLLPLSFYIRRFCRGRESQHAAVLSSLGHARSAKKKFIGFFHPYCNAGGGGERVLWTAVALMQRTEPDVVCVVYSGDTDASKERIIAKAKARFDITLQPHSLHFIFLESRWLVEDRTWPRFTLLGQSLGSIYLAWEALSKFVPDLYIDTMGYAFTFHVVAWLVGIPVGAYVHYPTISTDMLARVEARSTTYANSSTISSSTALSRVKLMYYRLFMYHYALALRRSSFLMVNSSWTKNHVDAILAYSDPTLDLIHFPLVFIGSLFLSLTRALAPPSTTRTHVTPKQANIVYPPCDTQALSHLPLERRPSLLLSLAQFRPEKDHAAQIRMMARLRMRYPEHRQSMRLLLVGGVRNDGDSARVKELKELADSLQVLEYVDFVVNAPYPRILELLGEASIGINTMVDEHFGINVVEFMAAGVIPIVHASGGPLHDIVVPVDGQQSGFHAKDPESFAQAVHEVIAMSEEERVAIRARARRWATLTFSEEAFERGWTQSGWALWL</sequence>
<dbReference type="GO" id="GO:0006487">
    <property type="term" value="P:protein N-linked glycosylation"/>
    <property type="evidence" value="ECO:0007669"/>
    <property type="project" value="TreeGrafter"/>
</dbReference>
<dbReference type="OrthoDB" id="2276068at2759"/>
<dbReference type="Proteomes" id="UP000759537">
    <property type="component" value="Unassembled WGS sequence"/>
</dbReference>
<dbReference type="PANTHER" id="PTHR45919">
    <property type="entry name" value="GDP-MAN:MAN(3)GLCNAC(2)-PP-DOL ALPHA-1,2-MANNOSYLTRANSFERASE"/>
    <property type="match status" value="1"/>
</dbReference>
<evidence type="ECO:0000256" key="4">
    <source>
        <dbReference type="ARBA" id="ARBA00022018"/>
    </source>
</evidence>
<evidence type="ECO:0000256" key="11">
    <source>
        <dbReference type="ARBA" id="ARBA00045065"/>
    </source>
</evidence>
<dbReference type="SUPFAM" id="SSF53756">
    <property type="entry name" value="UDP-Glycosyltransferase/glycogen phosphorylase"/>
    <property type="match status" value="1"/>
</dbReference>
<comment type="function">
    <text evidence="12">GDP-Man:Man(3)GlcNAc(2)-PP-Dol alpha-1,2-mannosyltransferase that operates in the biosynthetic pathway of dolichol-linked oligosaccharides, the glycan precursors employed in protein asparagine (N)-glycosylation. The assembly of dolichol-linked oligosaccharides begins on the cytosolic side of the endoplasmic reticulum membrane and finishes in its lumen. The sequential addition of sugars to dolichol pyrophosphate produces dolichol-linked oligosaccharides containing fourteen sugars, including two GlcNAcs, nine mannoses and three glucoses. Once assembled, the oligosaccharide is transferred from the lipid to nascent proteins by oligosaccharyltransferases. Catalyzes, on the cytoplasmic face of the endoplasmic reticulum, the addition of the fourth and fifth mannose residues to the dolichol-linked oligosaccharide chain, to produce Man(5)GlcNAc(2)-PP-dolichol core oligosaccharide.</text>
</comment>
<keyword evidence="17" id="KW-1185">Reference proteome</keyword>
<evidence type="ECO:0000256" key="7">
    <source>
        <dbReference type="ARBA" id="ARBA00022692"/>
    </source>
</evidence>
<comment type="similarity">
    <text evidence="12">Belongs to the glycosyltransferase group 1 family. Glycosyltransferase 4 subfamily.</text>
</comment>
<comment type="subcellular location">
    <subcellularLocation>
        <location evidence="1">Endoplasmic reticulum membrane</location>
        <topology evidence="1">Single-pass membrane protein</topology>
    </subcellularLocation>
</comment>
<dbReference type="InterPro" id="IPR001296">
    <property type="entry name" value="Glyco_trans_1"/>
</dbReference>
<evidence type="ECO:0000256" key="3">
    <source>
        <dbReference type="ARBA" id="ARBA00012645"/>
    </source>
</evidence>
<evidence type="ECO:0000256" key="6">
    <source>
        <dbReference type="ARBA" id="ARBA00022679"/>
    </source>
</evidence>
<gene>
    <name evidence="16" type="ORF">DFH94DRAFT_350639</name>
</gene>
<evidence type="ECO:0000256" key="9">
    <source>
        <dbReference type="ARBA" id="ARBA00022989"/>
    </source>
</evidence>
<keyword evidence="5 12" id="KW-0328">Glycosyltransferase</keyword>
<dbReference type="CDD" id="cd03806">
    <property type="entry name" value="GT4_ALG11-like"/>
    <property type="match status" value="1"/>
</dbReference>
<dbReference type="GO" id="GO:0005789">
    <property type="term" value="C:endoplasmic reticulum membrane"/>
    <property type="evidence" value="ECO:0007669"/>
    <property type="project" value="UniProtKB-SubCell"/>
</dbReference>
<evidence type="ECO:0000256" key="2">
    <source>
        <dbReference type="ARBA" id="ARBA00004922"/>
    </source>
</evidence>
<feature type="chain" id="PRO_5040136008" description="GDP-Man:Man(3)GlcNAc(2)-PP-Dol alpha-1,2-mannosyltransferase" evidence="13">
    <location>
        <begin position="27"/>
        <end position="510"/>
    </location>
</feature>
<evidence type="ECO:0000313" key="16">
    <source>
        <dbReference type="EMBL" id="KAF8465855.1"/>
    </source>
</evidence>
<evidence type="ECO:0000256" key="13">
    <source>
        <dbReference type="SAM" id="SignalP"/>
    </source>
</evidence>
<evidence type="ECO:0000313" key="17">
    <source>
        <dbReference type="Proteomes" id="UP000759537"/>
    </source>
</evidence>
<dbReference type="EMBL" id="WHVB01000044">
    <property type="protein sequence ID" value="KAF8465855.1"/>
    <property type="molecule type" value="Genomic_DNA"/>
</dbReference>
<dbReference type="Gene3D" id="3.40.50.2000">
    <property type="entry name" value="Glycogen Phosphorylase B"/>
    <property type="match status" value="1"/>
</dbReference>
<name>A0A9P5MNQ7_9AGAM</name>
<dbReference type="Pfam" id="PF15924">
    <property type="entry name" value="ALG11_N"/>
    <property type="match status" value="1"/>
</dbReference>
<accession>A0A9P5MNQ7</accession>
<dbReference type="GO" id="GO:0004377">
    <property type="term" value="F:GDP-Man:Man(3)GlcNAc(2)-PP-Dol alpha-1,2-mannosyltransferase activity"/>
    <property type="evidence" value="ECO:0007669"/>
    <property type="project" value="UniProtKB-UniRule"/>
</dbReference>
<evidence type="ECO:0000256" key="5">
    <source>
        <dbReference type="ARBA" id="ARBA00022676"/>
    </source>
</evidence>
<reference evidence="16" key="1">
    <citation type="submission" date="2019-10" db="EMBL/GenBank/DDBJ databases">
        <authorList>
            <consortium name="DOE Joint Genome Institute"/>
            <person name="Kuo A."/>
            <person name="Miyauchi S."/>
            <person name="Kiss E."/>
            <person name="Drula E."/>
            <person name="Kohler A."/>
            <person name="Sanchez-Garcia M."/>
            <person name="Andreopoulos B."/>
            <person name="Barry K.W."/>
            <person name="Bonito G."/>
            <person name="Buee M."/>
            <person name="Carver A."/>
            <person name="Chen C."/>
            <person name="Cichocki N."/>
            <person name="Clum A."/>
            <person name="Culley D."/>
            <person name="Crous P.W."/>
            <person name="Fauchery L."/>
            <person name="Girlanda M."/>
            <person name="Hayes R."/>
            <person name="Keri Z."/>
            <person name="LaButti K."/>
            <person name="Lipzen A."/>
            <person name="Lombard V."/>
            <person name="Magnuson J."/>
            <person name="Maillard F."/>
            <person name="Morin E."/>
            <person name="Murat C."/>
            <person name="Nolan M."/>
            <person name="Ohm R."/>
            <person name="Pangilinan J."/>
            <person name="Pereira M."/>
            <person name="Perotto S."/>
            <person name="Peter M."/>
            <person name="Riley R."/>
            <person name="Sitrit Y."/>
            <person name="Stielow B."/>
            <person name="Szollosi G."/>
            <person name="Zifcakova L."/>
            <person name="Stursova M."/>
            <person name="Spatafora J.W."/>
            <person name="Tedersoo L."/>
            <person name="Vaario L.-M."/>
            <person name="Yamada A."/>
            <person name="Yan M."/>
            <person name="Wang P."/>
            <person name="Xu J."/>
            <person name="Bruns T."/>
            <person name="Baldrian P."/>
            <person name="Vilgalys R."/>
            <person name="Henrissat B."/>
            <person name="Grigoriev I.V."/>
            <person name="Hibbett D."/>
            <person name="Nagy L.G."/>
            <person name="Martin F.M."/>
        </authorList>
    </citation>
    <scope>NUCLEOTIDE SEQUENCE</scope>
    <source>
        <strain evidence="16">Prilba</strain>
    </source>
</reference>
<dbReference type="InterPro" id="IPR038013">
    <property type="entry name" value="ALG11"/>
</dbReference>
<dbReference type="InterPro" id="IPR031814">
    <property type="entry name" value="ALG11_N"/>
</dbReference>
<dbReference type="EC" id="2.4.1.131" evidence="3 12"/>
<comment type="caution">
    <text evidence="16">The sequence shown here is derived from an EMBL/GenBank/DDBJ whole genome shotgun (WGS) entry which is preliminary data.</text>
</comment>